<dbReference type="SUPFAM" id="SSF56219">
    <property type="entry name" value="DNase I-like"/>
    <property type="match status" value="1"/>
</dbReference>
<reference evidence="4 5" key="1">
    <citation type="submission" date="2019-04" db="EMBL/GenBank/DDBJ databases">
        <title>An improved genome assembly and genetic linkage map for asparagus bean, Vigna unguiculata ssp. sesquipedialis.</title>
        <authorList>
            <person name="Xia Q."/>
            <person name="Zhang R."/>
            <person name="Dong Y."/>
        </authorList>
    </citation>
    <scope>NUCLEOTIDE SEQUENCE [LARGE SCALE GENOMIC DNA]</scope>
    <source>
        <tissue evidence="4">Leaf</tissue>
    </source>
</reference>
<dbReference type="Pfam" id="PF22669">
    <property type="entry name" value="Exo_endo_phos2"/>
    <property type="match status" value="1"/>
</dbReference>
<dbReference type="AlphaFoldDB" id="A0A4D6LLK5"/>
<dbReference type="PANTHER" id="PTHR45666">
    <property type="entry name" value="TYPE IV INOSITOL POLYPHOSPHATE 5-PHOSPHATASE 9"/>
    <property type="match status" value="1"/>
</dbReference>
<organism evidence="4 5">
    <name type="scientific">Vigna unguiculata</name>
    <name type="common">Cowpea</name>
    <dbReference type="NCBI Taxonomy" id="3917"/>
    <lineage>
        <taxon>Eukaryota</taxon>
        <taxon>Viridiplantae</taxon>
        <taxon>Streptophyta</taxon>
        <taxon>Embryophyta</taxon>
        <taxon>Tracheophyta</taxon>
        <taxon>Spermatophyta</taxon>
        <taxon>Magnoliopsida</taxon>
        <taxon>eudicotyledons</taxon>
        <taxon>Gunneridae</taxon>
        <taxon>Pentapetalae</taxon>
        <taxon>rosids</taxon>
        <taxon>fabids</taxon>
        <taxon>Fabales</taxon>
        <taxon>Fabaceae</taxon>
        <taxon>Papilionoideae</taxon>
        <taxon>50 kb inversion clade</taxon>
        <taxon>NPAAA clade</taxon>
        <taxon>indigoferoid/millettioid clade</taxon>
        <taxon>Phaseoleae</taxon>
        <taxon>Vigna</taxon>
    </lineage>
</organism>
<keyword evidence="5" id="KW-1185">Reference proteome</keyword>
<dbReference type="Proteomes" id="UP000501690">
    <property type="component" value="Linkage Group LG4"/>
</dbReference>
<dbReference type="GO" id="GO:0034485">
    <property type="term" value="F:phosphatidylinositol-3,4,5-trisphosphate 5-phosphatase activity"/>
    <property type="evidence" value="ECO:0007669"/>
    <property type="project" value="TreeGrafter"/>
</dbReference>
<accession>A0A4D6LLK5</accession>
<protein>
    <submittedName>
        <fullName evidence="4">Phosphatidylinositol-bisphosphatase</fullName>
    </submittedName>
</protein>
<dbReference type="EMBL" id="CP039348">
    <property type="protein sequence ID" value="QCD89338.1"/>
    <property type="molecule type" value="Genomic_DNA"/>
</dbReference>
<dbReference type="PANTHER" id="PTHR45666:SF18">
    <property type="entry name" value="TYPE IV INOSITOL POLYPHOSPHATE 5-PHOSPHATASE 9"/>
    <property type="match status" value="1"/>
</dbReference>
<dbReference type="Gene3D" id="3.60.10.10">
    <property type="entry name" value="Endonuclease/exonuclease/phosphatase"/>
    <property type="match status" value="1"/>
</dbReference>
<dbReference type="SMART" id="SM00128">
    <property type="entry name" value="IPPc"/>
    <property type="match status" value="1"/>
</dbReference>
<evidence type="ECO:0000313" key="5">
    <source>
        <dbReference type="Proteomes" id="UP000501690"/>
    </source>
</evidence>
<dbReference type="InterPro" id="IPR036691">
    <property type="entry name" value="Endo/exonu/phosph_ase_sf"/>
</dbReference>
<evidence type="ECO:0000313" key="4">
    <source>
        <dbReference type="EMBL" id="QCD89338.1"/>
    </source>
</evidence>
<sequence>MTGKLTEFMLPALVANKILNKRVGSSNFIADYPTNTEPLLAHVHSTLRSRTILNDHKDTQKYKIFVSTWNVGGVAPDEGVKMEDLLETCNNSCDIYVLGFQEIVPLKASNVLGYEKSKMCSKWNSMIREALNKKTHIDRDLKDEKKKSWCNEEENDNPGQKKCEAPQDFECIISKQMVGIMISVWAKRHLRPFIQHPSVSCVGCGIMGCLGNKGSVSVRFVLHETSFCFVCGHLASGGREGDERHRNSNVSEIFSRTSFPKGPLLDLPTKILDHDHTILLGDLNYRISLPEETTRLLVENEDWDSLLEHDQLMMEVMSGKMLKGWHEGTIKFAPTYKYCPNSDLYYGCCYHCKKAAKKRAPAWCDRIIWLGKGLKQIEYGRSESKLSDHRPVRALFMAEVKVSAALKSFESLFLSERFEQIKTHFHEVSLTHDAFVSKKQPSFRL</sequence>
<evidence type="ECO:0000256" key="2">
    <source>
        <dbReference type="ARBA" id="ARBA00022801"/>
    </source>
</evidence>
<dbReference type="InterPro" id="IPR045849">
    <property type="entry name" value="IP5P_plant"/>
</dbReference>
<comment type="similarity">
    <text evidence="1">Belongs to the inositol polyphosphate 5-phosphatase family.</text>
</comment>
<dbReference type="Gramene" id="Vigun02g009000.1.v1.2">
    <property type="protein sequence ID" value="Vigun02g009000.1.v1.2"/>
    <property type="gene ID" value="Vigun02g009000.v1.2"/>
</dbReference>
<name>A0A4D6LLK5_VIGUN</name>
<dbReference type="GO" id="GO:0004445">
    <property type="term" value="F:inositol-polyphosphate 5-phosphatase activity"/>
    <property type="evidence" value="ECO:0007669"/>
    <property type="project" value="InterPro"/>
</dbReference>
<dbReference type="InterPro" id="IPR000300">
    <property type="entry name" value="IPPc"/>
</dbReference>
<proteinExistence type="inferred from homology"/>
<feature type="domain" description="Inositol polyphosphate-related phosphatase" evidence="3">
    <location>
        <begin position="60"/>
        <end position="404"/>
    </location>
</feature>
<keyword evidence="2" id="KW-0378">Hydrolase</keyword>
<gene>
    <name evidence="4" type="ORF">DEO72_LG4g282</name>
</gene>
<dbReference type="OrthoDB" id="62798at2759"/>
<dbReference type="GO" id="GO:0046856">
    <property type="term" value="P:phosphatidylinositol dephosphorylation"/>
    <property type="evidence" value="ECO:0007669"/>
    <property type="project" value="InterPro"/>
</dbReference>
<evidence type="ECO:0000256" key="1">
    <source>
        <dbReference type="ARBA" id="ARBA00010768"/>
    </source>
</evidence>
<dbReference type="FunFam" id="3.60.10.10:FF:000053">
    <property type="entry name" value="Type IV inositol polyphosphate 5-phosphatase 9"/>
    <property type="match status" value="1"/>
</dbReference>
<evidence type="ECO:0000259" key="3">
    <source>
        <dbReference type="SMART" id="SM00128"/>
    </source>
</evidence>
<dbReference type="GO" id="GO:0004439">
    <property type="term" value="F:phosphatidylinositol-4,5-bisphosphate 5-phosphatase activity"/>
    <property type="evidence" value="ECO:0007669"/>
    <property type="project" value="TreeGrafter"/>
</dbReference>